<proteinExistence type="predicted"/>
<dbReference type="EMBL" id="JBHTLQ010000003">
    <property type="protein sequence ID" value="MFD1189322.1"/>
    <property type="molecule type" value="Genomic_DNA"/>
</dbReference>
<evidence type="ECO:0000313" key="3">
    <source>
        <dbReference type="Proteomes" id="UP001597216"/>
    </source>
</evidence>
<feature type="transmembrane region" description="Helical" evidence="1">
    <location>
        <begin position="12"/>
        <end position="28"/>
    </location>
</feature>
<dbReference type="InterPro" id="IPR058247">
    <property type="entry name" value="DUF1453"/>
</dbReference>
<keyword evidence="1" id="KW-0472">Membrane</keyword>
<comment type="caution">
    <text evidence="2">The sequence shown here is derived from an EMBL/GenBank/DDBJ whole genome shotgun (WGS) entry which is preliminary data.</text>
</comment>
<evidence type="ECO:0000256" key="1">
    <source>
        <dbReference type="SAM" id="Phobius"/>
    </source>
</evidence>
<reference evidence="3" key="1">
    <citation type="journal article" date="2019" name="Int. J. Syst. Evol. Microbiol.">
        <title>The Global Catalogue of Microorganisms (GCM) 10K type strain sequencing project: providing services to taxonomists for standard genome sequencing and annotation.</title>
        <authorList>
            <consortium name="The Broad Institute Genomics Platform"/>
            <consortium name="The Broad Institute Genome Sequencing Center for Infectious Disease"/>
            <person name="Wu L."/>
            <person name="Ma J."/>
        </authorList>
    </citation>
    <scope>NUCLEOTIDE SEQUENCE [LARGE SCALE GENOMIC DNA]</scope>
    <source>
        <strain evidence="3">CCUG 55074</strain>
    </source>
</reference>
<keyword evidence="3" id="KW-1185">Reference proteome</keyword>
<sequence length="171" mass="18300">MPETQPSGPLAALPYILPLVVLAIIMLRGTKPRTLVVERLWIQPLMLMVLGGLVVFIQGAPSPMGMVLLPLALIAGAGLGWWRGRLTRLSVDPETHTVTSQVSPVGLALLGGIFLLRFGLRAYAMKNPGALHASVADITDAMLLIAVGLVCAQRLEVWIRARALIAEARAK</sequence>
<keyword evidence="1" id="KW-0812">Transmembrane</keyword>
<gene>
    <name evidence="2" type="ORF">ACFQ27_01910</name>
</gene>
<organism evidence="2 3">
    <name type="scientific">Phenylobacterium conjunctum</name>
    <dbReference type="NCBI Taxonomy" id="1298959"/>
    <lineage>
        <taxon>Bacteria</taxon>
        <taxon>Pseudomonadati</taxon>
        <taxon>Pseudomonadota</taxon>
        <taxon>Alphaproteobacteria</taxon>
        <taxon>Caulobacterales</taxon>
        <taxon>Caulobacteraceae</taxon>
        <taxon>Phenylobacterium</taxon>
    </lineage>
</organism>
<feature type="transmembrane region" description="Helical" evidence="1">
    <location>
        <begin position="64"/>
        <end position="82"/>
    </location>
</feature>
<evidence type="ECO:0008006" key="4">
    <source>
        <dbReference type="Google" id="ProtNLM"/>
    </source>
</evidence>
<protein>
    <recommendedName>
        <fullName evidence="4">DUF1453 domain-containing protein</fullName>
    </recommendedName>
</protein>
<evidence type="ECO:0000313" key="2">
    <source>
        <dbReference type="EMBL" id="MFD1189322.1"/>
    </source>
</evidence>
<dbReference type="Proteomes" id="UP001597216">
    <property type="component" value="Unassembled WGS sequence"/>
</dbReference>
<dbReference type="RefSeq" id="WP_377352178.1">
    <property type="nucleotide sequence ID" value="NZ_JBHTLQ010000003.1"/>
</dbReference>
<feature type="transmembrane region" description="Helical" evidence="1">
    <location>
        <begin position="102"/>
        <end position="124"/>
    </location>
</feature>
<feature type="transmembrane region" description="Helical" evidence="1">
    <location>
        <begin position="130"/>
        <end position="152"/>
    </location>
</feature>
<accession>A0ABW3SWR6</accession>
<feature type="transmembrane region" description="Helical" evidence="1">
    <location>
        <begin position="40"/>
        <end position="58"/>
    </location>
</feature>
<name>A0ABW3SWR6_9CAUL</name>
<keyword evidence="1" id="KW-1133">Transmembrane helix</keyword>
<dbReference type="Pfam" id="PF07301">
    <property type="entry name" value="DUF1453"/>
    <property type="match status" value="1"/>
</dbReference>